<sequence length="216" mass="23727">MGGMATAERKAQPARVDATRNRERIIAAAREAFVEHGPSVPLDAIAHRAGVGNATLYRHFADRNELVHVVASYSLARITEQADSALAEEPDAFEALRRFVHRAADERVGALCSLLYDGFDKNDANVVDARVRLEAAVTRLMDNARESGQLRPDVGIGDLMVAITQLTRPLAGTACAHVERYMHRHLQLFLDGLRAPARSELSGTAVTFEDFEPDRI</sequence>
<gene>
    <name evidence="6" type="ORF">C1I92_26245</name>
</gene>
<dbReference type="Pfam" id="PF00440">
    <property type="entry name" value="TetR_N"/>
    <property type="match status" value="1"/>
</dbReference>
<proteinExistence type="predicted"/>
<evidence type="ECO:0000256" key="4">
    <source>
        <dbReference type="PROSITE-ProRule" id="PRU00335"/>
    </source>
</evidence>
<dbReference type="InterPro" id="IPR009057">
    <property type="entry name" value="Homeodomain-like_sf"/>
</dbReference>
<feature type="domain" description="HTH tetR-type" evidence="5">
    <location>
        <begin position="19"/>
        <end position="78"/>
    </location>
</feature>
<evidence type="ECO:0000256" key="2">
    <source>
        <dbReference type="ARBA" id="ARBA00023125"/>
    </source>
</evidence>
<accession>A0A2W2B310</accession>
<organism evidence="6 7">
    <name type="scientific">Jiangella anatolica</name>
    <dbReference type="NCBI Taxonomy" id="2670374"/>
    <lineage>
        <taxon>Bacteria</taxon>
        <taxon>Bacillati</taxon>
        <taxon>Actinomycetota</taxon>
        <taxon>Actinomycetes</taxon>
        <taxon>Jiangellales</taxon>
        <taxon>Jiangellaceae</taxon>
        <taxon>Jiangella</taxon>
    </lineage>
</organism>
<dbReference type="PROSITE" id="PS50977">
    <property type="entry name" value="HTH_TETR_2"/>
    <property type="match status" value="1"/>
</dbReference>
<dbReference type="PANTHER" id="PTHR30055:SF234">
    <property type="entry name" value="HTH-TYPE TRANSCRIPTIONAL REGULATOR BETI"/>
    <property type="match status" value="1"/>
</dbReference>
<evidence type="ECO:0000256" key="3">
    <source>
        <dbReference type="ARBA" id="ARBA00023163"/>
    </source>
</evidence>
<evidence type="ECO:0000313" key="6">
    <source>
        <dbReference type="EMBL" id="PZF80402.1"/>
    </source>
</evidence>
<dbReference type="InterPro" id="IPR036271">
    <property type="entry name" value="Tet_transcr_reg_TetR-rel_C_sf"/>
</dbReference>
<keyword evidence="2 4" id="KW-0238">DNA-binding</keyword>
<keyword evidence="1" id="KW-0805">Transcription regulation</keyword>
<dbReference type="RefSeq" id="WP_111257591.1">
    <property type="nucleotide sequence ID" value="NZ_POTW01000089.1"/>
</dbReference>
<feature type="DNA-binding region" description="H-T-H motif" evidence="4">
    <location>
        <begin position="41"/>
        <end position="60"/>
    </location>
</feature>
<dbReference type="GO" id="GO:0003700">
    <property type="term" value="F:DNA-binding transcription factor activity"/>
    <property type="evidence" value="ECO:0007669"/>
    <property type="project" value="TreeGrafter"/>
</dbReference>
<evidence type="ECO:0000259" key="5">
    <source>
        <dbReference type="PROSITE" id="PS50977"/>
    </source>
</evidence>
<comment type="caution">
    <text evidence="6">The sequence shown here is derived from an EMBL/GenBank/DDBJ whole genome shotgun (WGS) entry which is preliminary data.</text>
</comment>
<name>A0A2W2B310_9ACTN</name>
<dbReference type="PRINTS" id="PR00455">
    <property type="entry name" value="HTHTETR"/>
</dbReference>
<dbReference type="SUPFAM" id="SSF48498">
    <property type="entry name" value="Tetracyclin repressor-like, C-terminal domain"/>
    <property type="match status" value="1"/>
</dbReference>
<protein>
    <submittedName>
        <fullName evidence="6">TetR family transcriptional regulator</fullName>
    </submittedName>
</protein>
<dbReference type="SUPFAM" id="SSF46689">
    <property type="entry name" value="Homeodomain-like"/>
    <property type="match status" value="1"/>
</dbReference>
<dbReference type="PANTHER" id="PTHR30055">
    <property type="entry name" value="HTH-TYPE TRANSCRIPTIONAL REGULATOR RUTR"/>
    <property type="match status" value="1"/>
</dbReference>
<dbReference type="AlphaFoldDB" id="A0A2W2B310"/>
<dbReference type="InterPro" id="IPR001647">
    <property type="entry name" value="HTH_TetR"/>
</dbReference>
<dbReference type="InterPro" id="IPR050109">
    <property type="entry name" value="HTH-type_TetR-like_transc_reg"/>
</dbReference>
<keyword evidence="7" id="KW-1185">Reference proteome</keyword>
<dbReference type="EMBL" id="POTW01000089">
    <property type="protein sequence ID" value="PZF80402.1"/>
    <property type="molecule type" value="Genomic_DNA"/>
</dbReference>
<dbReference type="GO" id="GO:0000976">
    <property type="term" value="F:transcription cis-regulatory region binding"/>
    <property type="evidence" value="ECO:0007669"/>
    <property type="project" value="TreeGrafter"/>
</dbReference>
<dbReference type="Pfam" id="PF21597">
    <property type="entry name" value="TetR_C_43"/>
    <property type="match status" value="1"/>
</dbReference>
<dbReference type="Proteomes" id="UP000248764">
    <property type="component" value="Unassembled WGS sequence"/>
</dbReference>
<evidence type="ECO:0000256" key="1">
    <source>
        <dbReference type="ARBA" id="ARBA00023015"/>
    </source>
</evidence>
<evidence type="ECO:0000313" key="7">
    <source>
        <dbReference type="Proteomes" id="UP000248764"/>
    </source>
</evidence>
<dbReference type="Gene3D" id="1.10.357.10">
    <property type="entry name" value="Tetracycline Repressor, domain 2"/>
    <property type="match status" value="1"/>
</dbReference>
<keyword evidence="3" id="KW-0804">Transcription</keyword>
<reference evidence="6 7" key="1">
    <citation type="submission" date="2018-01" db="EMBL/GenBank/DDBJ databases">
        <title>Draft genome sequence of Jiangella sp. GTF31.</title>
        <authorList>
            <person name="Sahin N."/>
            <person name="Ay H."/>
            <person name="Saygin H."/>
        </authorList>
    </citation>
    <scope>NUCLEOTIDE SEQUENCE [LARGE SCALE GENOMIC DNA]</scope>
    <source>
        <strain evidence="6 7">GTF31</strain>
    </source>
</reference>
<dbReference type="InterPro" id="IPR049445">
    <property type="entry name" value="TetR_SbtR-like_C"/>
</dbReference>